<reference evidence="1" key="1">
    <citation type="submission" date="2020-01" db="EMBL/GenBank/DDBJ databases">
        <title>Genome sequence of Kobresia littledalei, the first chromosome-level genome in the family Cyperaceae.</title>
        <authorList>
            <person name="Qu G."/>
        </authorList>
    </citation>
    <scope>NUCLEOTIDE SEQUENCE</scope>
    <source>
        <strain evidence="1">C.B.Clarke</strain>
        <tissue evidence="1">Leaf</tissue>
    </source>
</reference>
<dbReference type="PANTHER" id="PTHR33264:SF6">
    <property type="entry name" value="OS01G0638800 PROTEIN"/>
    <property type="match status" value="1"/>
</dbReference>
<dbReference type="OrthoDB" id="689054at2759"/>
<evidence type="ECO:0000313" key="1">
    <source>
        <dbReference type="EMBL" id="KAF3340017.1"/>
    </source>
</evidence>
<dbReference type="Proteomes" id="UP000623129">
    <property type="component" value="Unassembled WGS sequence"/>
</dbReference>
<accession>A0A833VH34</accession>
<dbReference type="EMBL" id="SWLB01000003">
    <property type="protein sequence ID" value="KAF3340017.1"/>
    <property type="molecule type" value="Genomic_DNA"/>
</dbReference>
<name>A0A833VH34_9POAL</name>
<proteinExistence type="predicted"/>
<sequence length="193" mass="21345">MERSNSARMMARYRFPIPDTPSDDHIECAECSTQTCRSCSAFVMGDCIALCCCPCSFVHLLAFSLVKAPYLVGRRCFKRLTKKKGLLQKTRVSDSGEISDVGEMVMGFDYKGFESKSGELGMGVWGIGLGEYKSVSSNGRLSTKMDADKIWMDLYQVGNWGFGRISFSSNPLGGTGFGKDVVVYQNLKDLKDE</sequence>
<evidence type="ECO:0000313" key="2">
    <source>
        <dbReference type="Proteomes" id="UP000623129"/>
    </source>
</evidence>
<comment type="caution">
    <text evidence="1">The sequence shown here is derived from an EMBL/GenBank/DDBJ whole genome shotgun (WGS) entry which is preliminary data.</text>
</comment>
<dbReference type="PANTHER" id="PTHR33264">
    <property type="entry name" value="EXPRESSED PROTEIN"/>
    <property type="match status" value="1"/>
</dbReference>
<dbReference type="AlphaFoldDB" id="A0A833VH34"/>
<organism evidence="1 2">
    <name type="scientific">Carex littledalei</name>
    <dbReference type="NCBI Taxonomy" id="544730"/>
    <lineage>
        <taxon>Eukaryota</taxon>
        <taxon>Viridiplantae</taxon>
        <taxon>Streptophyta</taxon>
        <taxon>Embryophyta</taxon>
        <taxon>Tracheophyta</taxon>
        <taxon>Spermatophyta</taxon>
        <taxon>Magnoliopsida</taxon>
        <taxon>Liliopsida</taxon>
        <taxon>Poales</taxon>
        <taxon>Cyperaceae</taxon>
        <taxon>Cyperoideae</taxon>
        <taxon>Cariceae</taxon>
        <taxon>Carex</taxon>
        <taxon>Carex subgen. Euthyceras</taxon>
    </lineage>
</organism>
<keyword evidence="2" id="KW-1185">Reference proteome</keyword>
<gene>
    <name evidence="1" type="ORF">FCM35_KLT15788</name>
</gene>
<protein>
    <submittedName>
        <fullName evidence="1">Uncharacterized protein</fullName>
    </submittedName>
</protein>